<dbReference type="AlphaFoldDB" id="A0A4P2QWK4"/>
<dbReference type="Proteomes" id="UP000295497">
    <property type="component" value="Chromosome"/>
</dbReference>
<organism evidence="1 2">
    <name type="scientific">Sorangium cellulosum</name>
    <name type="common">Polyangium cellulosum</name>
    <dbReference type="NCBI Taxonomy" id="56"/>
    <lineage>
        <taxon>Bacteria</taxon>
        <taxon>Pseudomonadati</taxon>
        <taxon>Myxococcota</taxon>
        <taxon>Polyangia</taxon>
        <taxon>Polyangiales</taxon>
        <taxon>Polyangiaceae</taxon>
        <taxon>Sorangium</taxon>
    </lineage>
</organism>
<protein>
    <submittedName>
        <fullName evidence="1">Uncharacterized protein</fullName>
    </submittedName>
</protein>
<gene>
    <name evidence="1" type="ORF">SOCE836_067740</name>
</gene>
<sequence length="121" mass="13958">MADEATHLLQAAHNAAFLDALDKERYPDWAVTVVFYVALHYLDAFLARKGRIEPATHENRERLAKTFKELRRVVPQYLRLKSASVRARYYGDKPSAQDVQRLIDSPLSELRSHIEALLQQP</sequence>
<name>A0A4P2QWK4_SORCE</name>
<accession>A0A4P2QWK4</accession>
<proteinExistence type="predicted"/>
<dbReference type="EMBL" id="CP012672">
    <property type="protein sequence ID" value="AUX34598.1"/>
    <property type="molecule type" value="Genomic_DNA"/>
</dbReference>
<evidence type="ECO:0000313" key="2">
    <source>
        <dbReference type="Proteomes" id="UP000295497"/>
    </source>
</evidence>
<evidence type="ECO:0000313" key="1">
    <source>
        <dbReference type="EMBL" id="AUX34598.1"/>
    </source>
</evidence>
<dbReference type="RefSeq" id="WP_129577785.1">
    <property type="nucleotide sequence ID" value="NZ_CP012672.1"/>
</dbReference>
<dbReference type="Gene3D" id="1.20.120.330">
    <property type="entry name" value="Nucleotidyltransferases domain 2"/>
    <property type="match status" value="1"/>
</dbReference>
<reference evidence="1 2" key="1">
    <citation type="submission" date="2015-09" db="EMBL/GenBank/DDBJ databases">
        <title>Sorangium comparison.</title>
        <authorList>
            <person name="Zaburannyi N."/>
            <person name="Bunk B."/>
            <person name="Overmann J."/>
            <person name="Mueller R."/>
        </authorList>
    </citation>
    <scope>NUCLEOTIDE SEQUENCE [LARGE SCALE GENOMIC DNA]</scope>
    <source>
        <strain evidence="1 2">So ce836</strain>
    </source>
</reference>